<dbReference type="EMBL" id="CVRI01000067">
    <property type="protein sequence ID" value="CRL06894.1"/>
    <property type="molecule type" value="Genomic_DNA"/>
</dbReference>
<name>A0A1J1J5Z2_9DIPT</name>
<dbReference type="AlphaFoldDB" id="A0A1J1J5Z2"/>
<gene>
    <name evidence="1" type="ORF">CLUMA_CG019863</name>
</gene>
<keyword evidence="2" id="KW-1185">Reference proteome</keyword>
<protein>
    <submittedName>
        <fullName evidence="1">CLUMA_CG019863, isoform A</fullName>
    </submittedName>
</protein>
<proteinExistence type="predicted"/>
<sequence length="81" mass="9533">MCPVRCLGFFDRCIHLAIIFWAASSFDSVNSLGRLILVLYWTTLMTENCWELEFRRTSANYFKICVFDKNVTKVQSRQDVN</sequence>
<reference evidence="1 2" key="1">
    <citation type="submission" date="2015-04" db="EMBL/GenBank/DDBJ databases">
        <authorList>
            <person name="Syromyatnikov M.Y."/>
            <person name="Popov V.N."/>
        </authorList>
    </citation>
    <scope>NUCLEOTIDE SEQUENCE [LARGE SCALE GENOMIC DNA]</scope>
</reference>
<evidence type="ECO:0000313" key="2">
    <source>
        <dbReference type="Proteomes" id="UP000183832"/>
    </source>
</evidence>
<accession>A0A1J1J5Z2</accession>
<organism evidence="1 2">
    <name type="scientific">Clunio marinus</name>
    <dbReference type="NCBI Taxonomy" id="568069"/>
    <lineage>
        <taxon>Eukaryota</taxon>
        <taxon>Metazoa</taxon>
        <taxon>Ecdysozoa</taxon>
        <taxon>Arthropoda</taxon>
        <taxon>Hexapoda</taxon>
        <taxon>Insecta</taxon>
        <taxon>Pterygota</taxon>
        <taxon>Neoptera</taxon>
        <taxon>Endopterygota</taxon>
        <taxon>Diptera</taxon>
        <taxon>Nematocera</taxon>
        <taxon>Chironomoidea</taxon>
        <taxon>Chironomidae</taxon>
        <taxon>Clunio</taxon>
    </lineage>
</organism>
<evidence type="ECO:0000313" key="1">
    <source>
        <dbReference type="EMBL" id="CRL06894.1"/>
    </source>
</evidence>
<dbReference type="OrthoDB" id="18585at2759"/>
<dbReference type="Proteomes" id="UP000183832">
    <property type="component" value="Unassembled WGS sequence"/>
</dbReference>